<evidence type="ECO:0000256" key="6">
    <source>
        <dbReference type="ARBA" id="ARBA00023180"/>
    </source>
</evidence>
<feature type="active site" description="Nucleophile" evidence="8">
    <location>
        <position position="193"/>
    </location>
</feature>
<feature type="active site" description="Charge relay system" evidence="8">
    <location>
        <position position="366"/>
    </location>
</feature>
<sequence length="421" mass="46594">MVSKILLIFVLTYAAVQSQINNPEEEVGGVIGTTPELVTDIFGNVLDINNIPTVPFVPVPQLISNEGYPSENHYVTTTDGYILNLHRIPRGKNGTSNGKVVLLQHGLLLASSDWVLLGPKNGLAYILADEGYDVWLPNSRGNRYSRNHTTLSPESSAFWQFSFNEMGRFDIPNTIDYILAQTQQTSLFHIGHSQGTTSFYVMNSLRPEYNSKIKAHISLAPVAYMNNLVSPLVRLFAPGASQIGVLLQLVGEYEFLPDSGFVDLLLDPVCSIGVGKVLCKNVLFAINGFSPEQMNVSNVPLFFANYPAGAATKQLVHYGQEVNTANFEKFDNGLLGNLQAYNSIFPPDYNISKITAPVHFIYASNDFLAAVVDVQRLYSQLPNGQELYNVPLQTFNHLDFLFGINATNLVYDRIKQILASY</sequence>
<evidence type="ECO:0000256" key="8">
    <source>
        <dbReference type="PIRSR" id="PIRSR000862-1"/>
    </source>
</evidence>
<evidence type="ECO:0000256" key="1">
    <source>
        <dbReference type="ARBA" id="ARBA00010701"/>
    </source>
</evidence>
<keyword evidence="12" id="KW-1185">Reference proteome</keyword>
<evidence type="ECO:0000256" key="7">
    <source>
        <dbReference type="PIRNR" id="PIRNR000862"/>
    </source>
</evidence>
<dbReference type="PANTHER" id="PTHR11005">
    <property type="entry name" value="LYSOSOMAL ACID LIPASE-RELATED"/>
    <property type="match status" value="1"/>
</dbReference>
<organism evidence="11 12">
    <name type="scientific">Psylliodes chrysocephalus</name>
    <dbReference type="NCBI Taxonomy" id="3402493"/>
    <lineage>
        <taxon>Eukaryota</taxon>
        <taxon>Metazoa</taxon>
        <taxon>Ecdysozoa</taxon>
        <taxon>Arthropoda</taxon>
        <taxon>Hexapoda</taxon>
        <taxon>Insecta</taxon>
        <taxon>Pterygota</taxon>
        <taxon>Neoptera</taxon>
        <taxon>Endopterygota</taxon>
        <taxon>Coleoptera</taxon>
        <taxon>Polyphaga</taxon>
        <taxon>Cucujiformia</taxon>
        <taxon>Chrysomeloidea</taxon>
        <taxon>Chrysomelidae</taxon>
        <taxon>Galerucinae</taxon>
        <taxon>Alticini</taxon>
        <taxon>Psylliodes</taxon>
    </lineage>
</organism>
<feature type="domain" description="Partial AB-hydrolase lipase" evidence="10">
    <location>
        <begin position="59"/>
        <end position="116"/>
    </location>
</feature>
<evidence type="ECO:0000313" key="12">
    <source>
        <dbReference type="Proteomes" id="UP001153636"/>
    </source>
</evidence>
<evidence type="ECO:0000256" key="9">
    <source>
        <dbReference type="SAM" id="SignalP"/>
    </source>
</evidence>
<protein>
    <recommendedName>
        <fullName evidence="7">Lipase</fullName>
    </recommendedName>
</protein>
<evidence type="ECO:0000313" key="11">
    <source>
        <dbReference type="EMBL" id="CAH1105282.1"/>
    </source>
</evidence>
<evidence type="ECO:0000256" key="2">
    <source>
        <dbReference type="ARBA" id="ARBA00022729"/>
    </source>
</evidence>
<dbReference type="GO" id="GO:0016788">
    <property type="term" value="F:hydrolase activity, acting on ester bonds"/>
    <property type="evidence" value="ECO:0007669"/>
    <property type="project" value="InterPro"/>
</dbReference>
<feature type="chain" id="PRO_5040200460" description="Lipase" evidence="9">
    <location>
        <begin position="19"/>
        <end position="421"/>
    </location>
</feature>
<dbReference type="InterPro" id="IPR025483">
    <property type="entry name" value="Lipase_euk"/>
</dbReference>
<evidence type="ECO:0000256" key="4">
    <source>
        <dbReference type="ARBA" id="ARBA00022963"/>
    </source>
</evidence>
<keyword evidence="3 7" id="KW-0378">Hydrolase</keyword>
<dbReference type="Proteomes" id="UP001153636">
    <property type="component" value="Chromosome 18"/>
</dbReference>
<keyword evidence="4 7" id="KW-0442">Lipid degradation</keyword>
<dbReference type="PIRSF" id="PIRSF000862">
    <property type="entry name" value="Steryl_ester_lip"/>
    <property type="match status" value="1"/>
</dbReference>
<keyword evidence="2 9" id="KW-0732">Signal</keyword>
<dbReference type="FunFam" id="3.40.50.1820:FF:000021">
    <property type="entry name" value="Lipase"/>
    <property type="match status" value="1"/>
</dbReference>
<evidence type="ECO:0000256" key="5">
    <source>
        <dbReference type="ARBA" id="ARBA00023098"/>
    </source>
</evidence>
<dbReference type="Gene3D" id="3.40.50.1820">
    <property type="entry name" value="alpha/beta hydrolase"/>
    <property type="match status" value="1"/>
</dbReference>
<dbReference type="AlphaFoldDB" id="A0A9P0CKX6"/>
<proteinExistence type="inferred from homology"/>
<dbReference type="InterPro" id="IPR029058">
    <property type="entry name" value="AB_hydrolase_fold"/>
</dbReference>
<keyword evidence="6" id="KW-0325">Glycoprotein</keyword>
<dbReference type="InterPro" id="IPR006693">
    <property type="entry name" value="AB_hydrolase_lipase"/>
</dbReference>
<dbReference type="Pfam" id="PF04083">
    <property type="entry name" value="Abhydro_lipase"/>
    <property type="match status" value="1"/>
</dbReference>
<comment type="similarity">
    <text evidence="1 7">Belongs to the AB hydrolase superfamily. Lipase family.</text>
</comment>
<dbReference type="GO" id="GO:0016042">
    <property type="term" value="P:lipid catabolic process"/>
    <property type="evidence" value="ECO:0007669"/>
    <property type="project" value="UniProtKB-KW"/>
</dbReference>
<gene>
    <name evidence="11" type="ORF">PSYICH_LOCUS5855</name>
</gene>
<dbReference type="SUPFAM" id="SSF53474">
    <property type="entry name" value="alpha/beta-Hydrolases"/>
    <property type="match status" value="1"/>
</dbReference>
<feature type="signal peptide" evidence="9">
    <location>
        <begin position="1"/>
        <end position="18"/>
    </location>
</feature>
<evidence type="ECO:0000256" key="3">
    <source>
        <dbReference type="ARBA" id="ARBA00022801"/>
    </source>
</evidence>
<evidence type="ECO:0000259" key="10">
    <source>
        <dbReference type="Pfam" id="PF04083"/>
    </source>
</evidence>
<keyword evidence="5" id="KW-0443">Lipid metabolism</keyword>
<feature type="active site" description="Charge relay system" evidence="8">
    <location>
        <position position="397"/>
    </location>
</feature>
<dbReference type="EMBL" id="OV651830">
    <property type="protein sequence ID" value="CAH1105282.1"/>
    <property type="molecule type" value="Genomic_DNA"/>
</dbReference>
<dbReference type="OrthoDB" id="9974421at2759"/>
<reference evidence="11" key="1">
    <citation type="submission" date="2022-01" db="EMBL/GenBank/DDBJ databases">
        <authorList>
            <person name="King R."/>
        </authorList>
    </citation>
    <scope>NUCLEOTIDE SEQUENCE</scope>
</reference>
<name>A0A9P0CKX6_9CUCU</name>
<accession>A0A9P0CKX6</accession>